<dbReference type="SUPFAM" id="SSF53955">
    <property type="entry name" value="Lysozyme-like"/>
    <property type="match status" value="1"/>
</dbReference>
<evidence type="ECO:0000313" key="1">
    <source>
        <dbReference type="EMBL" id="TCP61966.1"/>
    </source>
</evidence>
<sequence length="252" mass="25998">MSIGLRSLVLVVVLAVPPRDATAGAMSLLGDGGFLGSGAGGALIAARPESSSITGPSLFAGIGGTGILAPMARRGAATAPPDGMPWLGAAGTRDAVAAGIRDLVARAEAGTKGYDAVQHGARLRPPRAPTRMTLAEIDAWIRATPGQPHAIGRYQFIPSTLRRLVAELGVAQSAVFSPALQDALADRLLDEAGLSDLLAGRLARRAFMNNLARVWAGLPNSGGKSHYHGFAGNRATMSWAQFETQMGRIFPG</sequence>
<dbReference type="AlphaFoldDB" id="A0A4V6NRL4"/>
<organism evidence="1 2">
    <name type="scientific">Rhodovulum bhavnagarense</name>
    <dbReference type="NCBI Taxonomy" id="992286"/>
    <lineage>
        <taxon>Bacteria</taxon>
        <taxon>Pseudomonadati</taxon>
        <taxon>Pseudomonadota</taxon>
        <taxon>Alphaproteobacteria</taxon>
        <taxon>Rhodobacterales</taxon>
        <taxon>Paracoccaceae</taxon>
        <taxon>Rhodovulum</taxon>
    </lineage>
</organism>
<dbReference type="InterPro" id="IPR023346">
    <property type="entry name" value="Lysozyme-like_dom_sf"/>
</dbReference>
<dbReference type="EMBL" id="SLXU01000003">
    <property type="protein sequence ID" value="TCP61966.1"/>
    <property type="molecule type" value="Genomic_DNA"/>
</dbReference>
<evidence type="ECO:0000313" key="2">
    <source>
        <dbReference type="Proteomes" id="UP000295050"/>
    </source>
</evidence>
<proteinExistence type="predicted"/>
<comment type="caution">
    <text evidence="1">The sequence shown here is derived from an EMBL/GenBank/DDBJ whole genome shotgun (WGS) entry which is preliminary data.</text>
</comment>
<dbReference type="OrthoDB" id="7851400at2"/>
<protein>
    <recommendedName>
        <fullName evidence="3">Muramidase (Phage lysozyme)</fullName>
    </recommendedName>
</protein>
<reference evidence="1 2" key="1">
    <citation type="submission" date="2019-03" db="EMBL/GenBank/DDBJ databases">
        <title>Genomic Encyclopedia of Type Strains, Phase IV (KMG-IV): sequencing the most valuable type-strain genomes for metagenomic binning, comparative biology and taxonomic classification.</title>
        <authorList>
            <person name="Goeker M."/>
        </authorList>
    </citation>
    <scope>NUCLEOTIDE SEQUENCE [LARGE SCALE GENOMIC DNA]</scope>
    <source>
        <strain evidence="1 2">DSM 24766</strain>
    </source>
</reference>
<gene>
    <name evidence="1" type="ORF">EV663_103153</name>
</gene>
<accession>A0A4V6NRL4</accession>
<dbReference type="Gene3D" id="1.10.530.10">
    <property type="match status" value="1"/>
</dbReference>
<name>A0A4V6NRL4_9RHOB</name>
<evidence type="ECO:0008006" key="3">
    <source>
        <dbReference type="Google" id="ProtNLM"/>
    </source>
</evidence>
<dbReference type="RefSeq" id="WP_132950832.1">
    <property type="nucleotide sequence ID" value="NZ_SLXU01000003.1"/>
</dbReference>
<keyword evidence="2" id="KW-1185">Reference proteome</keyword>
<dbReference type="Proteomes" id="UP000295050">
    <property type="component" value="Unassembled WGS sequence"/>
</dbReference>